<dbReference type="InterPro" id="IPR044974">
    <property type="entry name" value="Disease_R_plants"/>
</dbReference>
<dbReference type="GO" id="GO:0042742">
    <property type="term" value="P:defense response to bacterium"/>
    <property type="evidence" value="ECO:0007669"/>
    <property type="project" value="UniProtKB-ARBA"/>
</dbReference>
<accession>A0A811Q2D9</accession>
<keyword evidence="6" id="KW-0175">Coiled coil</keyword>
<dbReference type="Gene3D" id="1.10.10.10">
    <property type="entry name" value="Winged helix-like DNA-binding domain superfamily/Winged helix DNA-binding domain"/>
    <property type="match status" value="1"/>
</dbReference>
<dbReference type="GO" id="GO:0043531">
    <property type="term" value="F:ADP binding"/>
    <property type="evidence" value="ECO:0007669"/>
    <property type="project" value="InterPro"/>
</dbReference>
<dbReference type="Pfam" id="PF00931">
    <property type="entry name" value="NB-ARC"/>
    <property type="match status" value="1"/>
</dbReference>
<dbReference type="Pfam" id="PF23598">
    <property type="entry name" value="LRR_14"/>
    <property type="match status" value="1"/>
</dbReference>
<dbReference type="InterPro" id="IPR038005">
    <property type="entry name" value="RX-like_CC"/>
</dbReference>
<dbReference type="EMBL" id="CAJGYO010000009">
    <property type="protein sequence ID" value="CAD6253207.1"/>
    <property type="molecule type" value="Genomic_DNA"/>
</dbReference>
<keyword evidence="12" id="KW-1185">Reference proteome</keyword>
<dbReference type="SUPFAM" id="SSF52058">
    <property type="entry name" value="L domain-like"/>
    <property type="match status" value="1"/>
</dbReference>
<dbReference type="InterPro" id="IPR058922">
    <property type="entry name" value="WHD_DRP"/>
</dbReference>
<dbReference type="GO" id="GO:0002758">
    <property type="term" value="P:innate immune response-activating signaling pathway"/>
    <property type="evidence" value="ECO:0007669"/>
    <property type="project" value="UniProtKB-ARBA"/>
</dbReference>
<name>A0A811Q2D9_9POAL</name>
<reference evidence="11" key="1">
    <citation type="submission" date="2020-10" db="EMBL/GenBank/DDBJ databases">
        <authorList>
            <person name="Han B."/>
            <person name="Lu T."/>
            <person name="Zhao Q."/>
            <person name="Huang X."/>
            <person name="Zhao Y."/>
        </authorList>
    </citation>
    <scope>NUCLEOTIDE SEQUENCE</scope>
</reference>
<dbReference type="InterPro" id="IPR036388">
    <property type="entry name" value="WH-like_DNA-bd_sf"/>
</dbReference>
<evidence type="ECO:0000256" key="2">
    <source>
        <dbReference type="ARBA" id="ARBA00022614"/>
    </source>
</evidence>
<evidence type="ECO:0000256" key="3">
    <source>
        <dbReference type="ARBA" id="ARBA00022737"/>
    </source>
</evidence>
<dbReference type="AlphaFoldDB" id="A0A811Q2D9"/>
<feature type="domain" description="Disease resistance protein winged helix" evidence="9">
    <location>
        <begin position="434"/>
        <end position="506"/>
    </location>
</feature>
<evidence type="ECO:0000256" key="5">
    <source>
        <dbReference type="ARBA" id="ARBA00022821"/>
    </source>
</evidence>
<dbReference type="PANTHER" id="PTHR23155">
    <property type="entry name" value="DISEASE RESISTANCE PROTEIN RP"/>
    <property type="match status" value="1"/>
</dbReference>
<comment type="caution">
    <text evidence="11">The sequence shown here is derived from an EMBL/GenBank/DDBJ whole genome shotgun (WGS) entry which is preliminary data.</text>
</comment>
<gene>
    <name evidence="11" type="ORF">NCGR_LOCUS36841</name>
</gene>
<evidence type="ECO:0000256" key="4">
    <source>
        <dbReference type="ARBA" id="ARBA00022741"/>
    </source>
</evidence>
<keyword evidence="3" id="KW-0677">Repeat</keyword>
<comment type="similarity">
    <text evidence="1">Belongs to the disease resistance NB-LRR family.</text>
</comment>
<dbReference type="InterPro" id="IPR042197">
    <property type="entry name" value="Apaf_helical"/>
</dbReference>
<dbReference type="Gene3D" id="3.40.50.300">
    <property type="entry name" value="P-loop containing nucleotide triphosphate hydrolases"/>
    <property type="match status" value="1"/>
</dbReference>
<feature type="domain" description="Disease resistance R13L4/SHOC-2-like LRR" evidence="10">
    <location>
        <begin position="570"/>
        <end position="909"/>
    </location>
</feature>
<dbReference type="InterPro" id="IPR055414">
    <property type="entry name" value="LRR_R13L4/SHOC2-like"/>
</dbReference>
<dbReference type="CDD" id="cd14798">
    <property type="entry name" value="RX-CC_like"/>
    <property type="match status" value="1"/>
</dbReference>
<dbReference type="Gene3D" id="3.80.10.10">
    <property type="entry name" value="Ribonuclease Inhibitor"/>
    <property type="match status" value="1"/>
</dbReference>
<dbReference type="PRINTS" id="PR00364">
    <property type="entry name" value="DISEASERSIST"/>
</dbReference>
<evidence type="ECO:0000259" key="10">
    <source>
        <dbReference type="Pfam" id="PF23598"/>
    </source>
</evidence>
<dbReference type="PANTHER" id="PTHR23155:SF1005">
    <property type="entry name" value="OS07G0197300 PROTEIN"/>
    <property type="match status" value="1"/>
</dbReference>
<dbReference type="InterPro" id="IPR041118">
    <property type="entry name" value="Rx_N"/>
</dbReference>
<evidence type="ECO:0000259" key="8">
    <source>
        <dbReference type="Pfam" id="PF18052"/>
    </source>
</evidence>
<evidence type="ECO:0000313" key="11">
    <source>
        <dbReference type="EMBL" id="CAD6253207.1"/>
    </source>
</evidence>
<dbReference type="Pfam" id="PF23559">
    <property type="entry name" value="WHD_DRP"/>
    <property type="match status" value="1"/>
</dbReference>
<dbReference type="InterPro" id="IPR002182">
    <property type="entry name" value="NB-ARC"/>
</dbReference>
<evidence type="ECO:0000259" key="7">
    <source>
        <dbReference type="Pfam" id="PF00931"/>
    </source>
</evidence>
<dbReference type="GO" id="GO:0009626">
    <property type="term" value="P:plant-type hypersensitive response"/>
    <property type="evidence" value="ECO:0007669"/>
    <property type="project" value="UniProtKB-ARBA"/>
</dbReference>
<evidence type="ECO:0000259" key="9">
    <source>
        <dbReference type="Pfam" id="PF23559"/>
    </source>
</evidence>
<organism evidence="11 12">
    <name type="scientific">Miscanthus lutarioriparius</name>
    <dbReference type="NCBI Taxonomy" id="422564"/>
    <lineage>
        <taxon>Eukaryota</taxon>
        <taxon>Viridiplantae</taxon>
        <taxon>Streptophyta</taxon>
        <taxon>Embryophyta</taxon>
        <taxon>Tracheophyta</taxon>
        <taxon>Spermatophyta</taxon>
        <taxon>Magnoliopsida</taxon>
        <taxon>Liliopsida</taxon>
        <taxon>Poales</taxon>
        <taxon>Poaceae</taxon>
        <taxon>PACMAD clade</taxon>
        <taxon>Panicoideae</taxon>
        <taxon>Andropogonodae</taxon>
        <taxon>Andropogoneae</taxon>
        <taxon>Saccharinae</taxon>
        <taxon>Miscanthus</taxon>
    </lineage>
</organism>
<proteinExistence type="inferred from homology"/>
<dbReference type="Pfam" id="PF18052">
    <property type="entry name" value="Rx_N"/>
    <property type="match status" value="1"/>
</dbReference>
<dbReference type="FunFam" id="1.10.10.10:FF:000322">
    <property type="entry name" value="Probable disease resistance protein At1g63360"/>
    <property type="match status" value="1"/>
</dbReference>
<feature type="domain" description="NB-ARC" evidence="7">
    <location>
        <begin position="184"/>
        <end position="341"/>
    </location>
</feature>
<dbReference type="Gene3D" id="1.10.8.430">
    <property type="entry name" value="Helical domain of apoptotic protease-activating factors"/>
    <property type="match status" value="1"/>
</dbReference>
<evidence type="ECO:0000256" key="6">
    <source>
        <dbReference type="ARBA" id="ARBA00023054"/>
    </source>
</evidence>
<protein>
    <submittedName>
        <fullName evidence="11">Uncharacterized protein</fullName>
    </submittedName>
</protein>
<dbReference type="Proteomes" id="UP000604825">
    <property type="component" value="Unassembled WGS sequence"/>
</dbReference>
<dbReference type="OrthoDB" id="6161812at2759"/>
<dbReference type="InterPro" id="IPR032675">
    <property type="entry name" value="LRR_dom_sf"/>
</dbReference>
<evidence type="ECO:0000256" key="1">
    <source>
        <dbReference type="ARBA" id="ARBA00008894"/>
    </source>
</evidence>
<dbReference type="SUPFAM" id="SSF52540">
    <property type="entry name" value="P-loop containing nucleoside triphosphate hydrolases"/>
    <property type="match status" value="1"/>
</dbReference>
<keyword evidence="4" id="KW-0547">Nucleotide-binding</keyword>
<feature type="domain" description="Disease resistance N-terminal" evidence="8">
    <location>
        <begin position="5"/>
        <end position="89"/>
    </location>
</feature>
<dbReference type="Gene3D" id="1.20.5.4130">
    <property type="match status" value="1"/>
</dbReference>
<keyword evidence="5" id="KW-0611">Plant defense</keyword>
<keyword evidence="2" id="KW-0433">Leucine-rich repeat</keyword>
<sequence length="942" mass="105918">MEGAAQSLASKVGQLVAGEFQKLRGVGGEVARLRDELATMNALLRMQSEAAEGAVDHFVREWMKQLREVAYDAEDSVDLYLFRVRCRPGDHFLVRWKHLVATISSRRRLVRDIRALRAQAAATNEQHARYGVSLEPLRRPPNSSASAPATVVASSSTNTLHRVDDPSQFIGLNKQATFLADKLKSASDTERQVKVFSIVGFGGLGKTTLAMEAFDGRKGVKGLLVRVLQQIVKPKLDNDQGIKEENSVGNMDGVDEDGVADKLADLLHEKRYLIVIDDVWTISAWDAIRPKLPDNNCASRIIVTTRIDTIAQTCSDDASGSIYRIEALNTEDSEKLFLSRTFGSMSASCPNELKDTMEKILKKCGGLPLAIISIASLLACYKSPESKGMWNTVLKSIGSQMQCNPTLKGMRQIVTLSYDHLPHHLKGCMMYLSIFPEDYVIVKDRLLRRWIAEGLVAEDRGLTLMEVAESYFNELVSRSMIDRAADIANFYDGRVETCRVHDVMLEVLVSKSLESNFVSLIGGQYEGMRYDRIRRLSVHGGGKVAKESPSRKVAAGFGRKNAIMGMNVQHTRSLSMFELDRHKLLDRLGEFTLLRILDLEDCNSLENKHMGYICQMYLLRFLNLKGTDISELPREVGKLVHLQTLDARMTCLKDLPKTVIELEELESLQFSNKSDKDIRWMPPPGVKKMKGLRKVNKVVVQSNKRFAKKVAEEISELEQLLELSIYVDSRDVINQDVHETLIDSVGKLYSLRCLNFGDIGWDLEVMNFLHHLRSPPRLLRYLRICGGLAGFGLPDWVGLLTYLVEFVIAWTLLLEGDPLFEVLCKLPNLKRITMEQNSYRGEKLVVQATQSFPELTDLKVLSAGIPALYQFEKGSMPKLERFEMLMVGSEQIVGIQHLTNLREVQLSGKIGNSALKLALENLKEENGKRSSSNQFKVQVRYE</sequence>
<dbReference type="InterPro" id="IPR027417">
    <property type="entry name" value="P-loop_NTPase"/>
</dbReference>
<evidence type="ECO:0000313" key="12">
    <source>
        <dbReference type="Proteomes" id="UP000604825"/>
    </source>
</evidence>